<feature type="transmembrane region" description="Helical" evidence="1">
    <location>
        <begin position="139"/>
        <end position="164"/>
    </location>
</feature>
<accession>A0A1H5ZTG6</accession>
<sequence length="207" mass="20800">MPDTDRSPAATDEVGTLARTAAALRAAGGRWDSRLVFLGAGGAYLVVYLVTVGDLSFASGGTGGLAVRTVDDLSRAFASLGFFRFDAVAVVSIGPLTYLFSPLNLLISIVLSALVGANFALSYLGVIQPRACGLESSTGVLAGVPALLSGAACCGPTILLVVGVQASATVITGFQFLVPVALAMLVGGLLLIGRQVDPELLSGGIGS</sequence>
<reference evidence="2 5" key="2">
    <citation type="journal article" date="2019" name="Nat. Commun.">
        <title>A new type of DNA phosphorothioation-based antiviral system in archaea.</title>
        <authorList>
            <person name="Xiong L."/>
            <person name="Liu S."/>
            <person name="Chen S."/>
            <person name="Xiao Y."/>
            <person name="Zhu B."/>
            <person name="Gao Y."/>
            <person name="Zhang Y."/>
            <person name="Chen B."/>
            <person name="Luo J."/>
            <person name="Deng Z."/>
            <person name="Chen X."/>
            <person name="Wang L."/>
            <person name="Chen S."/>
        </authorList>
    </citation>
    <scope>NUCLEOTIDE SEQUENCE [LARGE SCALE GENOMIC DNA]</scope>
    <source>
        <strain evidence="2 5">CGMCC 1.10331</strain>
    </source>
</reference>
<feature type="transmembrane region" description="Helical" evidence="1">
    <location>
        <begin position="106"/>
        <end position="127"/>
    </location>
</feature>
<dbReference type="OrthoDB" id="203146at2157"/>
<organism evidence="3 4">
    <name type="scientific">Halobellus limi</name>
    <dbReference type="NCBI Taxonomy" id="699433"/>
    <lineage>
        <taxon>Archaea</taxon>
        <taxon>Methanobacteriati</taxon>
        <taxon>Methanobacteriota</taxon>
        <taxon>Stenosarchaea group</taxon>
        <taxon>Halobacteria</taxon>
        <taxon>Halobacteriales</taxon>
        <taxon>Haloferacaceae</taxon>
        <taxon>Halobellus</taxon>
    </lineage>
</organism>
<evidence type="ECO:0000256" key="1">
    <source>
        <dbReference type="SAM" id="Phobius"/>
    </source>
</evidence>
<dbReference type="AlphaFoldDB" id="A0A1H5ZTG6"/>
<feature type="transmembrane region" description="Helical" evidence="1">
    <location>
        <begin position="35"/>
        <end position="57"/>
    </location>
</feature>
<keyword evidence="1" id="KW-0812">Transmembrane</keyword>
<keyword evidence="1" id="KW-0472">Membrane</keyword>
<name>A0A1H5ZTG6_9EURY</name>
<dbReference type="Proteomes" id="UP000236740">
    <property type="component" value="Unassembled WGS sequence"/>
</dbReference>
<gene>
    <name evidence="2" type="ORF">DV707_09845</name>
    <name evidence="3" type="ORF">SAMN04488133_2185</name>
</gene>
<feature type="transmembrane region" description="Helical" evidence="1">
    <location>
        <begin position="77"/>
        <end position="100"/>
    </location>
</feature>
<evidence type="ECO:0000313" key="5">
    <source>
        <dbReference type="Proteomes" id="UP000296733"/>
    </source>
</evidence>
<dbReference type="EMBL" id="CP031311">
    <property type="protein sequence ID" value="QCC47937.1"/>
    <property type="molecule type" value="Genomic_DNA"/>
</dbReference>
<reference evidence="3 4" key="1">
    <citation type="submission" date="2016-10" db="EMBL/GenBank/DDBJ databases">
        <authorList>
            <person name="de Groot N.N."/>
        </authorList>
    </citation>
    <scope>NUCLEOTIDE SEQUENCE [LARGE SCALE GENOMIC DNA]</scope>
    <source>
        <strain evidence="3 4">CGMCC 1.10331</strain>
    </source>
</reference>
<protein>
    <submittedName>
        <fullName evidence="3">Uncharacterized protein</fullName>
    </submittedName>
</protein>
<dbReference type="KEGG" id="hlm:DV707_09845"/>
<evidence type="ECO:0000313" key="4">
    <source>
        <dbReference type="Proteomes" id="UP000236740"/>
    </source>
</evidence>
<dbReference type="RefSeq" id="WP_103991863.1">
    <property type="nucleotide sequence ID" value="NZ_CP031311.1"/>
</dbReference>
<evidence type="ECO:0000313" key="2">
    <source>
        <dbReference type="EMBL" id="QCC47937.1"/>
    </source>
</evidence>
<dbReference type="Proteomes" id="UP000296733">
    <property type="component" value="Chromosome"/>
</dbReference>
<keyword evidence="4" id="KW-1185">Reference proteome</keyword>
<proteinExistence type="predicted"/>
<keyword evidence="1" id="KW-1133">Transmembrane helix</keyword>
<dbReference type="GeneID" id="39858394"/>
<dbReference type="EMBL" id="FNVN01000002">
    <property type="protein sequence ID" value="SEG39823.1"/>
    <property type="molecule type" value="Genomic_DNA"/>
</dbReference>
<evidence type="ECO:0000313" key="3">
    <source>
        <dbReference type="EMBL" id="SEG39823.1"/>
    </source>
</evidence>
<feature type="transmembrane region" description="Helical" evidence="1">
    <location>
        <begin position="170"/>
        <end position="192"/>
    </location>
</feature>